<dbReference type="GeneID" id="26257926"/>
<evidence type="ECO:0000256" key="1">
    <source>
        <dbReference type="SAM" id="MobiDB-lite"/>
    </source>
</evidence>
<dbReference type="RefSeq" id="XP_014562669.1">
    <property type="nucleotide sequence ID" value="XM_014707183.1"/>
</dbReference>
<keyword evidence="3" id="KW-1185">Reference proteome</keyword>
<feature type="region of interest" description="Disordered" evidence="1">
    <location>
        <begin position="1"/>
        <end position="59"/>
    </location>
</feature>
<dbReference type="OrthoDB" id="3693639at2759"/>
<dbReference type="AlphaFoldDB" id="W7FB01"/>
<reference evidence="2 3" key="1">
    <citation type="journal article" date="2013" name="PLoS Genet.">
        <title>Comparative genome structure, secondary metabolite, and effector coding capacity across Cochliobolus pathogens.</title>
        <authorList>
            <person name="Condon B.J."/>
            <person name="Leng Y."/>
            <person name="Wu D."/>
            <person name="Bushley K.E."/>
            <person name="Ohm R.A."/>
            <person name="Otillar R."/>
            <person name="Martin J."/>
            <person name="Schackwitz W."/>
            <person name="Grimwood J."/>
            <person name="MohdZainudin N."/>
            <person name="Xue C."/>
            <person name="Wang R."/>
            <person name="Manning V.A."/>
            <person name="Dhillon B."/>
            <person name="Tu Z.J."/>
            <person name="Steffenson B.J."/>
            <person name="Salamov A."/>
            <person name="Sun H."/>
            <person name="Lowry S."/>
            <person name="LaButti K."/>
            <person name="Han J."/>
            <person name="Copeland A."/>
            <person name="Lindquist E."/>
            <person name="Barry K."/>
            <person name="Schmutz J."/>
            <person name="Baker S.E."/>
            <person name="Ciuffetti L.M."/>
            <person name="Grigoriev I.V."/>
            <person name="Zhong S."/>
            <person name="Turgeon B.G."/>
        </authorList>
    </citation>
    <scope>NUCLEOTIDE SEQUENCE [LARGE SCALE GENOMIC DNA]</scope>
    <source>
        <strain evidence="2 3">FI3</strain>
    </source>
</reference>
<accession>W7FB01</accession>
<evidence type="ECO:0000313" key="3">
    <source>
        <dbReference type="Proteomes" id="UP000054337"/>
    </source>
</evidence>
<feature type="compositionally biased region" description="Polar residues" evidence="1">
    <location>
        <begin position="18"/>
        <end position="28"/>
    </location>
</feature>
<evidence type="ECO:0000313" key="2">
    <source>
        <dbReference type="EMBL" id="EUN32922.1"/>
    </source>
</evidence>
<name>W7FB01_BIPV3</name>
<dbReference type="HOGENOM" id="CLU_943864_0_0_1"/>
<dbReference type="EMBL" id="KI968691">
    <property type="protein sequence ID" value="EUN32922.1"/>
    <property type="molecule type" value="Genomic_DNA"/>
</dbReference>
<organism evidence="2 3">
    <name type="scientific">Bipolaris victoriae (strain FI3)</name>
    <name type="common">Victoria blight of oats agent</name>
    <name type="synonym">Cochliobolus victoriae</name>
    <dbReference type="NCBI Taxonomy" id="930091"/>
    <lineage>
        <taxon>Eukaryota</taxon>
        <taxon>Fungi</taxon>
        <taxon>Dikarya</taxon>
        <taxon>Ascomycota</taxon>
        <taxon>Pezizomycotina</taxon>
        <taxon>Dothideomycetes</taxon>
        <taxon>Pleosporomycetidae</taxon>
        <taxon>Pleosporales</taxon>
        <taxon>Pleosporineae</taxon>
        <taxon>Pleosporaceae</taxon>
        <taxon>Bipolaris</taxon>
    </lineage>
</organism>
<proteinExistence type="predicted"/>
<sequence>MDIPTTTASEAPHESVCKTETTPTSSYHETGRTRANEGEAGEKSNHTASKDPKQNVPQKQATKKFCTFAVNNGLTGSPGLPPELRLMVYKAAFPEMGPSIVYEKPDGYAKNKLVFIGPVGHCDHQSHLLKDLIYEDNVCARCRHSPPKNHRIQAVLGSNFARDPATRSEFLTEYVRQVQFCCKPRYHYHHDRDHRDLQQFLSILAASNLIGSFRYLTILVPWNQIMAVYKPRPKLDAIHIAYILTILYRYKLKCELTFYHYNTRILRRLLDHIVEIGQTNPLRTGIGNSDQGSRSNFADFLMASWDFASQDKVLDKLSRRLTREVKRTQTAKAENKYDVLKYPIDFSK</sequence>
<gene>
    <name evidence="2" type="ORF">COCVIDRAFT_83355</name>
</gene>
<feature type="compositionally biased region" description="Basic and acidic residues" evidence="1">
    <location>
        <begin position="29"/>
        <end position="53"/>
    </location>
</feature>
<dbReference type="Proteomes" id="UP000054337">
    <property type="component" value="Unassembled WGS sequence"/>
</dbReference>
<protein>
    <submittedName>
        <fullName evidence="2">Uncharacterized protein</fullName>
    </submittedName>
</protein>